<comment type="similarity">
    <text evidence="4">Belongs to the Omp25/RopB family.</text>
</comment>
<dbReference type="SUPFAM" id="SSF56925">
    <property type="entry name" value="OMPA-like"/>
    <property type="match status" value="1"/>
</dbReference>
<evidence type="ECO:0000259" key="6">
    <source>
        <dbReference type="Pfam" id="PF13505"/>
    </source>
</evidence>
<keyword evidence="8" id="KW-1185">Reference proteome</keyword>
<evidence type="ECO:0000256" key="2">
    <source>
        <dbReference type="ARBA" id="ARBA00022729"/>
    </source>
</evidence>
<reference evidence="7 8" key="1">
    <citation type="submission" date="2020-05" db="EMBL/GenBank/DDBJ databases">
        <title>Erythrobacter mangrovi sp. nov., isolated from rhizosphere soil of mangrove plant (Kandelia candel).</title>
        <authorList>
            <person name="Ye Y.H."/>
        </authorList>
    </citation>
    <scope>NUCLEOTIDE SEQUENCE [LARGE SCALE GENOMIC DNA]</scope>
    <source>
        <strain evidence="7 8">EB310</strain>
    </source>
</reference>
<protein>
    <submittedName>
        <fullName evidence="7">Porin family protein</fullName>
    </submittedName>
</protein>
<evidence type="ECO:0000256" key="4">
    <source>
        <dbReference type="ARBA" id="ARBA00038306"/>
    </source>
</evidence>
<dbReference type="InterPro" id="IPR027385">
    <property type="entry name" value="Beta-barrel_OMP"/>
</dbReference>
<dbReference type="Proteomes" id="UP000504693">
    <property type="component" value="Chromosome"/>
</dbReference>
<evidence type="ECO:0000256" key="3">
    <source>
        <dbReference type="ARBA" id="ARBA00023136"/>
    </source>
</evidence>
<dbReference type="PANTHER" id="PTHR34001">
    <property type="entry name" value="BLL7405 PROTEIN"/>
    <property type="match status" value="1"/>
</dbReference>
<dbReference type="KEGG" id="emv:HQR01_13675"/>
<dbReference type="PANTHER" id="PTHR34001:SF3">
    <property type="entry name" value="BLL7405 PROTEIN"/>
    <property type="match status" value="1"/>
</dbReference>
<dbReference type="Pfam" id="PF13505">
    <property type="entry name" value="OMP_b-brl"/>
    <property type="match status" value="1"/>
</dbReference>
<dbReference type="InterPro" id="IPR011250">
    <property type="entry name" value="OMP/PagP_B-barrel"/>
</dbReference>
<gene>
    <name evidence="7" type="ORF">HQR01_13675</name>
</gene>
<organism evidence="7 8">
    <name type="scientific">Erythrobacter mangrovi</name>
    <dbReference type="NCBI Taxonomy" id="2739433"/>
    <lineage>
        <taxon>Bacteria</taxon>
        <taxon>Pseudomonadati</taxon>
        <taxon>Pseudomonadota</taxon>
        <taxon>Alphaproteobacteria</taxon>
        <taxon>Sphingomonadales</taxon>
        <taxon>Erythrobacteraceae</taxon>
        <taxon>Erythrobacter/Porphyrobacter group</taxon>
        <taxon>Erythrobacter</taxon>
    </lineage>
</organism>
<feature type="domain" description="Outer membrane protein beta-barrel" evidence="6">
    <location>
        <begin position="11"/>
        <end position="204"/>
    </location>
</feature>
<evidence type="ECO:0000256" key="5">
    <source>
        <dbReference type="SAM" id="SignalP"/>
    </source>
</evidence>
<name>A0A7D4CNU5_9SPHN</name>
<dbReference type="Gene3D" id="2.40.160.20">
    <property type="match status" value="1"/>
</dbReference>
<sequence>MTTRLGALFIASIAFASFATPAMAEEFEGPFVGVAAGYNRDEIDFELNDGVGLPDEFSQDSAYFQLFAGYDFAVAPRVRLGVEAAIGVGADDQFGLSDSTASIDLDPDYTYEATGRIGYLVSENAMVFARGGYQVNRVEVALAEAGNSPFTGTGDIDGWLVGGGVEYAFGSKLRSRIEYRYSDLKNGGVSWDRHQVLAGVLWNF</sequence>
<proteinExistence type="inferred from homology"/>
<feature type="chain" id="PRO_5028978638" evidence="5">
    <location>
        <begin position="25"/>
        <end position="204"/>
    </location>
</feature>
<keyword evidence="2 5" id="KW-0732">Signal</keyword>
<comment type="subcellular location">
    <subcellularLocation>
        <location evidence="1">Membrane</location>
    </subcellularLocation>
</comment>
<dbReference type="GO" id="GO:0016020">
    <property type="term" value="C:membrane"/>
    <property type="evidence" value="ECO:0007669"/>
    <property type="project" value="UniProtKB-SubCell"/>
</dbReference>
<feature type="signal peptide" evidence="5">
    <location>
        <begin position="1"/>
        <end position="24"/>
    </location>
</feature>
<evidence type="ECO:0000313" key="8">
    <source>
        <dbReference type="Proteomes" id="UP000504693"/>
    </source>
</evidence>
<dbReference type="EMBL" id="CP053921">
    <property type="protein sequence ID" value="QKG72328.1"/>
    <property type="molecule type" value="Genomic_DNA"/>
</dbReference>
<dbReference type="AlphaFoldDB" id="A0A7D4CNU5"/>
<evidence type="ECO:0000313" key="7">
    <source>
        <dbReference type="EMBL" id="QKG72328.1"/>
    </source>
</evidence>
<keyword evidence="3" id="KW-0472">Membrane</keyword>
<accession>A0A7D4CNU5</accession>
<dbReference type="InterPro" id="IPR051692">
    <property type="entry name" value="OMP-like"/>
</dbReference>
<evidence type="ECO:0000256" key="1">
    <source>
        <dbReference type="ARBA" id="ARBA00004370"/>
    </source>
</evidence>
<dbReference type="RefSeq" id="WP_173215485.1">
    <property type="nucleotide sequence ID" value="NZ_CP053921.1"/>
</dbReference>